<dbReference type="Pfam" id="PF07940">
    <property type="entry name" value="Hepar_II_III_C"/>
    <property type="match status" value="1"/>
</dbReference>
<sequence length="84" mass="8882">LLNVDLQGACQVVVDIHSRFLSIAAHAHADALAVEVRHGGVDVLADPGTYCYHGEPAWRAYFRSTLAHNTLELGGTDQATSGGP</sequence>
<proteinExistence type="predicted"/>
<gene>
    <name evidence="5" type="ORF">GHK86_18660</name>
</gene>
<accession>A0ABW9QZI5</accession>
<evidence type="ECO:0000313" key="5">
    <source>
        <dbReference type="EMBL" id="MST34736.1"/>
    </source>
</evidence>
<comment type="caution">
    <text evidence="5">The sequence shown here is derived from an EMBL/GenBank/DDBJ whole genome shotgun (WGS) entry which is preliminary data.</text>
</comment>
<keyword evidence="6" id="KW-1185">Reference proteome</keyword>
<keyword evidence="3" id="KW-0456">Lyase</keyword>
<evidence type="ECO:0000256" key="2">
    <source>
        <dbReference type="ARBA" id="ARBA00022764"/>
    </source>
</evidence>
<dbReference type="PANTHER" id="PTHR39210:SF1">
    <property type="entry name" value="HEPARIN-SULFATE LYASE"/>
    <property type="match status" value="1"/>
</dbReference>
<dbReference type="PANTHER" id="PTHR39210">
    <property type="entry name" value="HEPARIN-SULFATE LYASE"/>
    <property type="match status" value="1"/>
</dbReference>
<organism evidence="5 6">
    <name type="scientific">Acidiferrimicrobium australe</name>
    <dbReference type="NCBI Taxonomy" id="2664430"/>
    <lineage>
        <taxon>Bacteria</taxon>
        <taxon>Bacillati</taxon>
        <taxon>Actinomycetota</taxon>
        <taxon>Acidimicrobiia</taxon>
        <taxon>Acidimicrobiales</taxon>
        <taxon>Acidimicrobiaceae</taxon>
        <taxon>Acidiferrimicrobium</taxon>
    </lineage>
</organism>
<evidence type="ECO:0000256" key="1">
    <source>
        <dbReference type="ARBA" id="ARBA00022729"/>
    </source>
</evidence>
<dbReference type="InterPro" id="IPR012480">
    <property type="entry name" value="Hepar_II_III_C"/>
</dbReference>
<dbReference type="Proteomes" id="UP000437736">
    <property type="component" value="Unassembled WGS sequence"/>
</dbReference>
<feature type="non-terminal residue" evidence="5">
    <location>
        <position position="84"/>
    </location>
</feature>
<feature type="domain" description="Heparinase II/III-like C-terminal" evidence="4">
    <location>
        <begin position="21"/>
        <end position="83"/>
    </location>
</feature>
<evidence type="ECO:0000259" key="4">
    <source>
        <dbReference type="Pfam" id="PF07940"/>
    </source>
</evidence>
<protein>
    <recommendedName>
        <fullName evidence="4">Heparinase II/III-like C-terminal domain-containing protein</fullName>
    </recommendedName>
</protein>
<name>A0ABW9QZI5_9ACTN</name>
<dbReference type="Gene3D" id="2.70.98.70">
    <property type="match status" value="1"/>
</dbReference>
<evidence type="ECO:0000313" key="6">
    <source>
        <dbReference type="Proteomes" id="UP000437736"/>
    </source>
</evidence>
<reference evidence="5 6" key="1">
    <citation type="submission" date="2019-11" db="EMBL/GenBank/DDBJ databases">
        <title>Acidiferrimicrobium australis gen. nov., sp. nov., an acidophilic and obligately heterotrophic, member of the Actinobacteria that catalyses dissimilatory oxido- reduction of iron isolated from metal-rich acidic water in Chile.</title>
        <authorList>
            <person name="Gonzalez D."/>
            <person name="Huber K."/>
            <person name="Hedrich S."/>
            <person name="Rojas-Villalobos C."/>
            <person name="Quatrini R."/>
            <person name="Dinamarca M.A."/>
            <person name="Schwarz A."/>
            <person name="Canales C."/>
            <person name="Nancucheo I."/>
        </authorList>
    </citation>
    <scope>NUCLEOTIDE SEQUENCE [LARGE SCALE GENOMIC DNA]</scope>
    <source>
        <strain evidence="5 6">USS-CCA1</strain>
    </source>
</reference>
<feature type="non-terminal residue" evidence="5">
    <location>
        <position position="1"/>
    </location>
</feature>
<evidence type="ECO:0000256" key="3">
    <source>
        <dbReference type="ARBA" id="ARBA00023239"/>
    </source>
</evidence>
<keyword evidence="2" id="KW-0574">Periplasm</keyword>
<dbReference type="EMBL" id="WJHE01001183">
    <property type="protein sequence ID" value="MST34736.1"/>
    <property type="molecule type" value="Genomic_DNA"/>
</dbReference>
<keyword evidence="1" id="KW-0732">Signal</keyword>